<keyword evidence="4" id="KW-0186">Copper</keyword>
<keyword evidence="2" id="KW-0479">Metal-binding</keyword>
<dbReference type="Pfam" id="PF04234">
    <property type="entry name" value="CopC"/>
    <property type="match status" value="1"/>
</dbReference>
<evidence type="ECO:0000256" key="3">
    <source>
        <dbReference type="ARBA" id="ARBA00022729"/>
    </source>
</evidence>
<dbReference type="Proteomes" id="UP000317291">
    <property type="component" value="Unassembled WGS sequence"/>
</dbReference>
<keyword evidence="5" id="KW-0472">Membrane</keyword>
<accession>A0A5C5RBG8</accession>
<comment type="subcellular location">
    <subcellularLocation>
        <location evidence="1">Cell envelope</location>
    </subcellularLocation>
</comment>
<evidence type="ECO:0000256" key="4">
    <source>
        <dbReference type="ARBA" id="ARBA00023008"/>
    </source>
</evidence>
<dbReference type="EMBL" id="VIGW01000003">
    <property type="protein sequence ID" value="TWS19814.1"/>
    <property type="molecule type" value="Genomic_DNA"/>
</dbReference>
<dbReference type="GO" id="GO:0042597">
    <property type="term" value="C:periplasmic space"/>
    <property type="evidence" value="ECO:0007669"/>
    <property type="project" value="InterPro"/>
</dbReference>
<evidence type="ECO:0000256" key="1">
    <source>
        <dbReference type="ARBA" id="ARBA00004196"/>
    </source>
</evidence>
<dbReference type="AlphaFoldDB" id="A0A5C5RBG8"/>
<dbReference type="GO" id="GO:0030313">
    <property type="term" value="C:cell envelope"/>
    <property type="evidence" value="ECO:0007669"/>
    <property type="project" value="UniProtKB-SubCell"/>
</dbReference>
<dbReference type="InterPro" id="IPR014756">
    <property type="entry name" value="Ig_E-set"/>
</dbReference>
<dbReference type="Gene3D" id="2.60.40.1220">
    <property type="match status" value="1"/>
</dbReference>
<proteinExistence type="predicted"/>
<feature type="transmembrane region" description="Helical" evidence="5">
    <location>
        <begin position="194"/>
        <end position="217"/>
    </location>
</feature>
<feature type="transmembrane region" description="Helical" evidence="5">
    <location>
        <begin position="170"/>
        <end position="188"/>
    </location>
</feature>
<evidence type="ECO:0000259" key="6">
    <source>
        <dbReference type="Pfam" id="PF04234"/>
    </source>
</evidence>
<dbReference type="InterPro" id="IPR007348">
    <property type="entry name" value="CopC_dom"/>
</dbReference>
<dbReference type="InterPro" id="IPR032694">
    <property type="entry name" value="CopC/D"/>
</dbReference>
<keyword evidence="5" id="KW-1133">Transmembrane helix</keyword>
<feature type="domain" description="CopC" evidence="6">
    <location>
        <begin position="28"/>
        <end position="119"/>
    </location>
</feature>
<feature type="transmembrane region" description="Helical" evidence="5">
    <location>
        <begin position="322"/>
        <end position="342"/>
    </location>
</feature>
<reference evidence="7 8" key="1">
    <citation type="submission" date="2019-06" db="EMBL/GenBank/DDBJ databases">
        <title>Tsukamurella conjunctivitidis sp. nov., Tsukamurella assacharolytica sp. nov. and Tsukamurella sputae sp. nov. isolated from patients with conjunctivitis, bacteraemia (lymphoma) and respiratory infection (sputum) in Hong Kong.</title>
        <authorList>
            <person name="Teng J.L.L."/>
            <person name="Lee H.H."/>
            <person name="Fong J.Y.H."/>
            <person name="Fok K.M.N."/>
            <person name="Lau S.K.P."/>
            <person name="Woo P.C.Y."/>
        </authorList>
    </citation>
    <scope>NUCLEOTIDE SEQUENCE [LARGE SCALE GENOMIC DNA]</scope>
    <source>
        <strain evidence="7 8">HKU71</strain>
    </source>
</reference>
<feature type="transmembrane region" description="Helical" evidence="5">
    <location>
        <begin position="285"/>
        <end position="302"/>
    </location>
</feature>
<feature type="transmembrane region" description="Helical" evidence="5">
    <location>
        <begin position="145"/>
        <end position="163"/>
    </location>
</feature>
<comment type="caution">
    <text evidence="7">The sequence shown here is derived from an EMBL/GenBank/DDBJ whole genome shotgun (WGS) entry which is preliminary data.</text>
</comment>
<dbReference type="InterPro" id="IPR014755">
    <property type="entry name" value="Cu-Rt/internalin_Ig-like"/>
</dbReference>
<evidence type="ECO:0000256" key="5">
    <source>
        <dbReference type="SAM" id="Phobius"/>
    </source>
</evidence>
<organism evidence="7 8">
    <name type="scientific">Tsukamurella asaccharolytica</name>
    <dbReference type="NCBI Taxonomy" id="2592067"/>
    <lineage>
        <taxon>Bacteria</taxon>
        <taxon>Bacillati</taxon>
        <taxon>Actinomycetota</taxon>
        <taxon>Actinomycetes</taxon>
        <taxon>Mycobacteriales</taxon>
        <taxon>Tsukamurellaceae</taxon>
        <taxon>Tsukamurella</taxon>
    </lineage>
</organism>
<sequence>MHRLARLVAVLGTAFVLVVVNAPSAFAHAYLVSSNPAHGSVLDRAPAQVEVTFSEDISLPNGSAVAVRVADRDLAEAPSVNGSRLTIPIRDGGTGVYLVTWRIISSDSHSISGSIQFGVGVGVSASSLDAAPPEDVVEPVRPWEVLARILGYVGLVGVAIAAIRAVGRTGILLSSAALVTSAAIRFGADVATRGELVFATGVGAGAGLTVVAALISAVLPASTGARTSALRWAAVAIAALGVVAGGHAWPGGVPSLAIGWAHAFAAAVWFAAVAATLLGGPPRRTTAFAAVAIGTLILTGVAQSIDRVHWWDALTQTDYGRLVLIKVALAAFAIALGGIAARRRAAGRPTALESAVLATAFGVAGVLASTPIAAAVFHPVARVEAEAGPYSLTVDVEPARIGPQRWKVVIRPGEGAQAQVRSLQAVLADGTRVDFPIRVPGSAPPGAVPETTFIGRTSISEASTTEEGRLILEVDAFTSYVARIAVPLG</sequence>
<dbReference type="GO" id="GO:0005886">
    <property type="term" value="C:plasma membrane"/>
    <property type="evidence" value="ECO:0007669"/>
    <property type="project" value="TreeGrafter"/>
</dbReference>
<evidence type="ECO:0000256" key="2">
    <source>
        <dbReference type="ARBA" id="ARBA00022723"/>
    </source>
</evidence>
<dbReference type="PANTHER" id="PTHR34820:SF4">
    <property type="entry name" value="INNER MEMBRANE PROTEIN YEBZ"/>
    <property type="match status" value="1"/>
</dbReference>
<keyword evidence="5" id="KW-0812">Transmembrane</keyword>
<feature type="transmembrane region" description="Helical" evidence="5">
    <location>
        <begin position="229"/>
        <end position="249"/>
    </location>
</feature>
<dbReference type="GO" id="GO:0005507">
    <property type="term" value="F:copper ion binding"/>
    <property type="evidence" value="ECO:0007669"/>
    <property type="project" value="InterPro"/>
</dbReference>
<feature type="transmembrane region" description="Helical" evidence="5">
    <location>
        <begin position="255"/>
        <end position="278"/>
    </location>
</feature>
<evidence type="ECO:0000313" key="7">
    <source>
        <dbReference type="EMBL" id="TWS19814.1"/>
    </source>
</evidence>
<keyword evidence="3" id="KW-0732">Signal</keyword>
<dbReference type="PANTHER" id="PTHR34820">
    <property type="entry name" value="INNER MEMBRANE PROTEIN YEBZ"/>
    <property type="match status" value="1"/>
</dbReference>
<dbReference type="GO" id="GO:0006825">
    <property type="term" value="P:copper ion transport"/>
    <property type="evidence" value="ECO:0007669"/>
    <property type="project" value="InterPro"/>
</dbReference>
<name>A0A5C5RBG8_9ACTN</name>
<gene>
    <name evidence="7" type="ORF">FK529_06585</name>
</gene>
<protein>
    <submittedName>
        <fullName evidence="7">Copper resistance protein CopC</fullName>
    </submittedName>
</protein>
<feature type="transmembrane region" description="Helical" evidence="5">
    <location>
        <begin position="354"/>
        <end position="377"/>
    </location>
</feature>
<dbReference type="GO" id="GO:0046688">
    <property type="term" value="P:response to copper ion"/>
    <property type="evidence" value="ECO:0007669"/>
    <property type="project" value="InterPro"/>
</dbReference>
<dbReference type="SUPFAM" id="SSF81296">
    <property type="entry name" value="E set domains"/>
    <property type="match status" value="1"/>
</dbReference>
<keyword evidence="8" id="KW-1185">Reference proteome</keyword>
<evidence type="ECO:0000313" key="8">
    <source>
        <dbReference type="Proteomes" id="UP000317291"/>
    </source>
</evidence>